<dbReference type="PANTHER" id="PTHR47529">
    <property type="entry name" value="PEPTIDYL-PROLYL CIS-TRANS ISOMERASE D"/>
    <property type="match status" value="1"/>
</dbReference>
<dbReference type="RefSeq" id="WP_107142293.1">
    <property type="nucleotide sequence ID" value="NZ_CP028324.1"/>
</dbReference>
<dbReference type="Proteomes" id="UP000240505">
    <property type="component" value="Chromosome"/>
</dbReference>
<protein>
    <recommendedName>
        <fullName evidence="9">Periplasmic chaperone PpiD</fullName>
    </recommendedName>
    <alternativeName>
        <fullName evidence="10">Periplasmic folding chaperone</fullName>
    </alternativeName>
</protein>
<evidence type="ECO:0000256" key="12">
    <source>
        <dbReference type="SAM" id="Phobius"/>
    </source>
</evidence>
<organism evidence="14 15">
    <name type="scientific">Pseudoduganella armeniaca</name>
    <dbReference type="NCBI Taxonomy" id="2072590"/>
    <lineage>
        <taxon>Bacteria</taxon>
        <taxon>Pseudomonadati</taxon>
        <taxon>Pseudomonadota</taxon>
        <taxon>Betaproteobacteria</taxon>
        <taxon>Burkholderiales</taxon>
        <taxon>Oxalobacteraceae</taxon>
        <taxon>Telluria group</taxon>
        <taxon>Pseudoduganella</taxon>
    </lineage>
</organism>
<dbReference type="AlphaFoldDB" id="A0A2R4CBC1"/>
<evidence type="ECO:0000256" key="2">
    <source>
        <dbReference type="ARBA" id="ARBA00022475"/>
    </source>
</evidence>
<dbReference type="Gene3D" id="1.10.4030.10">
    <property type="entry name" value="Porin chaperone SurA, peptide-binding domain"/>
    <property type="match status" value="1"/>
</dbReference>
<keyword evidence="2" id="KW-1003">Cell membrane</keyword>
<evidence type="ECO:0000256" key="10">
    <source>
        <dbReference type="ARBA" id="ARBA00042775"/>
    </source>
</evidence>
<dbReference type="InterPro" id="IPR052029">
    <property type="entry name" value="PpiD_chaperone"/>
</dbReference>
<evidence type="ECO:0000256" key="6">
    <source>
        <dbReference type="ARBA" id="ARBA00023136"/>
    </source>
</evidence>
<keyword evidence="3" id="KW-0997">Cell inner membrane</keyword>
<keyword evidence="15" id="KW-1185">Reference proteome</keyword>
<reference evidence="14 15" key="1">
    <citation type="submission" date="2018-03" db="EMBL/GenBank/DDBJ databases">
        <title>Massilia armeniaca sp. nov., isolated from desert soil.</title>
        <authorList>
            <person name="Huang H."/>
            <person name="Ren M."/>
        </authorList>
    </citation>
    <scope>NUCLEOTIDE SEQUENCE [LARGE SCALE GENOMIC DNA]</scope>
    <source>
        <strain evidence="14 15">ZMN-3</strain>
    </source>
</reference>
<dbReference type="SUPFAM" id="SSF54534">
    <property type="entry name" value="FKBP-like"/>
    <property type="match status" value="1"/>
</dbReference>
<dbReference type="Pfam" id="PF13624">
    <property type="entry name" value="SurA_N_3"/>
    <property type="match status" value="1"/>
</dbReference>
<dbReference type="InterPro" id="IPR027304">
    <property type="entry name" value="Trigger_fact/SurA_dom_sf"/>
</dbReference>
<feature type="domain" description="PpiC" evidence="13">
    <location>
        <begin position="271"/>
        <end position="374"/>
    </location>
</feature>
<evidence type="ECO:0000256" key="7">
    <source>
        <dbReference type="ARBA" id="ARBA00023186"/>
    </source>
</evidence>
<keyword evidence="4 12" id="KW-0812">Transmembrane</keyword>
<dbReference type="PANTHER" id="PTHR47529:SF1">
    <property type="entry name" value="PERIPLASMIC CHAPERONE PPID"/>
    <property type="match status" value="1"/>
</dbReference>
<evidence type="ECO:0000256" key="3">
    <source>
        <dbReference type="ARBA" id="ARBA00022519"/>
    </source>
</evidence>
<dbReference type="Gene3D" id="3.10.50.40">
    <property type="match status" value="1"/>
</dbReference>
<keyword evidence="5 12" id="KW-1133">Transmembrane helix</keyword>
<dbReference type="InterPro" id="IPR000297">
    <property type="entry name" value="PPIase_PpiC"/>
</dbReference>
<evidence type="ECO:0000256" key="9">
    <source>
        <dbReference type="ARBA" id="ARBA00040743"/>
    </source>
</evidence>
<comment type="subcellular location">
    <subcellularLocation>
        <location evidence="1">Cell inner membrane</location>
        <topology evidence="1">Single-pass type II membrane protein</topology>
        <orientation evidence="1">Periplasmic side</orientation>
    </subcellularLocation>
</comment>
<sequence length="644" mass="69101">MFEFIRTHQKLMQILLAIVIVPSFVLVGVSGYNSFGDDATTVAKVNGQPVTQQEYDQALRRQLDQYRQRLGAQFDQKLFDTPEFRQSVLDNLIAQRAIVAEASRSHLGAVDAAVQRAVAESLQDIPGMFKADGKLDEEKAANLIASQTGLTPQGYFQSVKRDLTTQQLAAGVQGSAFAPRAVAQMVSNLTEQERDVQELVLPLTEFVANAKVTDAMIKAFYDKNDKLFQVPEQARIEYVVFDANAIASQVSVTDEEVAAVYNAAPARFTAPEERRASHILVAVDKAAKADVKAAAKAKAEAILAEVRKAPADFAKIAKAKSEDPGSAEQGGDLGVIEKGSLVPTVETSIFKLKQGEISDVVESEFGYHVITVTSLKPAAVKPLDAVKGDIAADLKKQKAAKKYSEAAETFTNTVYEQSDTLKPVADKLGLKIETATGVTRTPNPVAGQAPYNNAKFLTALFAEDSLKNKRNTEAVEVAPSKLVAGRILEFKPASKRPLAEVEAQIRQQVTAQEALAAAKKAGEAKLAAVKAAGDAAGFGPVQTISRAKIDGISPLAARSVLKADVTKLPAYVGVELPGMGYGIYRIGKVHQPAQPDAARRSADAEQIDNIVAQQDMMNYVEVLKEKAKVKVLHPIGAKPAEGAQ</sequence>
<keyword evidence="7" id="KW-0143">Chaperone</keyword>
<accession>A0A2R4CBC1</accession>
<keyword evidence="11 14" id="KW-0413">Isomerase</keyword>
<evidence type="ECO:0000256" key="4">
    <source>
        <dbReference type="ARBA" id="ARBA00022692"/>
    </source>
</evidence>
<dbReference type="KEGG" id="masz:C9I28_15705"/>
<dbReference type="PROSITE" id="PS50198">
    <property type="entry name" value="PPIC_PPIASE_2"/>
    <property type="match status" value="1"/>
</dbReference>
<evidence type="ECO:0000256" key="1">
    <source>
        <dbReference type="ARBA" id="ARBA00004382"/>
    </source>
</evidence>
<comment type="similarity">
    <text evidence="8">Belongs to the PpiD chaperone family.</text>
</comment>
<evidence type="ECO:0000313" key="15">
    <source>
        <dbReference type="Proteomes" id="UP000240505"/>
    </source>
</evidence>
<evidence type="ECO:0000256" key="11">
    <source>
        <dbReference type="PROSITE-ProRule" id="PRU00278"/>
    </source>
</evidence>
<keyword evidence="6 12" id="KW-0472">Membrane</keyword>
<evidence type="ECO:0000313" key="14">
    <source>
        <dbReference type="EMBL" id="AVR96944.1"/>
    </source>
</evidence>
<evidence type="ECO:0000256" key="5">
    <source>
        <dbReference type="ARBA" id="ARBA00022989"/>
    </source>
</evidence>
<feature type="transmembrane region" description="Helical" evidence="12">
    <location>
        <begin position="12"/>
        <end position="32"/>
    </location>
</feature>
<keyword evidence="11" id="KW-0697">Rotamase</keyword>
<dbReference type="EMBL" id="CP028324">
    <property type="protein sequence ID" value="AVR96944.1"/>
    <property type="molecule type" value="Genomic_DNA"/>
</dbReference>
<evidence type="ECO:0000256" key="8">
    <source>
        <dbReference type="ARBA" id="ARBA00038408"/>
    </source>
</evidence>
<name>A0A2R4CBC1_9BURK</name>
<dbReference type="GO" id="GO:0005886">
    <property type="term" value="C:plasma membrane"/>
    <property type="evidence" value="ECO:0007669"/>
    <property type="project" value="UniProtKB-SubCell"/>
</dbReference>
<proteinExistence type="inferred from homology"/>
<dbReference type="GO" id="GO:0003755">
    <property type="term" value="F:peptidyl-prolyl cis-trans isomerase activity"/>
    <property type="evidence" value="ECO:0007669"/>
    <property type="project" value="UniProtKB-KW"/>
</dbReference>
<dbReference type="SUPFAM" id="SSF109998">
    <property type="entry name" value="Triger factor/SurA peptide-binding domain-like"/>
    <property type="match status" value="1"/>
</dbReference>
<dbReference type="OrthoDB" id="9812372at2"/>
<evidence type="ECO:0000259" key="13">
    <source>
        <dbReference type="PROSITE" id="PS50198"/>
    </source>
</evidence>
<dbReference type="InterPro" id="IPR046357">
    <property type="entry name" value="PPIase_dom_sf"/>
</dbReference>
<gene>
    <name evidence="14" type="ORF">C9I28_15705</name>
</gene>
<dbReference type="Pfam" id="PF13616">
    <property type="entry name" value="Rotamase_3"/>
    <property type="match status" value="1"/>
</dbReference>